<name>A0A0R3TEN6_RODNA</name>
<evidence type="ECO:0000313" key="2">
    <source>
        <dbReference type="Proteomes" id="UP000278807"/>
    </source>
</evidence>
<dbReference type="AlphaFoldDB" id="A0A0R3TEN6"/>
<dbReference type="EMBL" id="UZAE01004833">
    <property type="protein sequence ID" value="VDO01382.1"/>
    <property type="molecule type" value="Genomic_DNA"/>
</dbReference>
<protein>
    <submittedName>
        <fullName evidence="3">LeuA_dimer domain-containing protein</fullName>
    </submittedName>
</protein>
<dbReference type="Proteomes" id="UP000278807">
    <property type="component" value="Unassembled WGS sequence"/>
</dbReference>
<reference evidence="1 2" key="2">
    <citation type="submission" date="2018-11" db="EMBL/GenBank/DDBJ databases">
        <authorList>
            <consortium name="Pathogen Informatics"/>
        </authorList>
    </citation>
    <scope>NUCLEOTIDE SEQUENCE [LARGE SCALE GENOMIC DNA]</scope>
</reference>
<proteinExistence type="predicted"/>
<keyword evidence="2" id="KW-1185">Reference proteome</keyword>
<evidence type="ECO:0000313" key="3">
    <source>
        <dbReference type="WBParaSite" id="HNAJ_0000552501-mRNA-1"/>
    </source>
</evidence>
<organism evidence="3">
    <name type="scientific">Rodentolepis nana</name>
    <name type="common">Dwarf tapeworm</name>
    <name type="synonym">Hymenolepis nana</name>
    <dbReference type="NCBI Taxonomy" id="102285"/>
    <lineage>
        <taxon>Eukaryota</taxon>
        <taxon>Metazoa</taxon>
        <taxon>Spiralia</taxon>
        <taxon>Lophotrochozoa</taxon>
        <taxon>Platyhelminthes</taxon>
        <taxon>Cestoda</taxon>
        <taxon>Eucestoda</taxon>
        <taxon>Cyclophyllidea</taxon>
        <taxon>Hymenolepididae</taxon>
        <taxon>Rodentolepis</taxon>
    </lineage>
</organism>
<dbReference type="WBParaSite" id="HNAJ_0000552501-mRNA-1">
    <property type="protein sequence ID" value="HNAJ_0000552501-mRNA-1"/>
    <property type="gene ID" value="HNAJ_0000552501"/>
</dbReference>
<reference evidence="3" key="1">
    <citation type="submission" date="2017-02" db="UniProtKB">
        <authorList>
            <consortium name="WormBaseParasite"/>
        </authorList>
    </citation>
    <scope>IDENTIFICATION</scope>
</reference>
<gene>
    <name evidence="1" type="ORF">HNAJ_LOCUS5522</name>
</gene>
<evidence type="ECO:0000313" key="1">
    <source>
        <dbReference type="EMBL" id="VDO01382.1"/>
    </source>
</evidence>
<sequence>MNRAGLDTDIDKFVSEQNFKVNVQGFDTHKTSKPVNVDQKKLGLTLYVNSSSALGIVAKAAAAAAMKDLFEVEEGLLSVDRLAPAKPVKGRDLKYTICQNPNPAPDNLVS</sequence>
<accession>A0A0R3TEN6</accession>